<dbReference type="Pfam" id="PF06041">
    <property type="entry name" value="DUF924"/>
    <property type="match status" value="1"/>
</dbReference>
<dbReference type="SUPFAM" id="SSF48452">
    <property type="entry name" value="TPR-like"/>
    <property type="match status" value="1"/>
</dbReference>
<evidence type="ECO:0000313" key="2">
    <source>
        <dbReference type="Proteomes" id="UP000236655"/>
    </source>
</evidence>
<protein>
    <submittedName>
        <fullName evidence="1">DUF924 domain-containing protein</fullName>
    </submittedName>
</protein>
<reference evidence="2" key="1">
    <citation type="submission" date="2017-11" db="EMBL/GenBank/DDBJ databases">
        <authorList>
            <person name="Chan K.G."/>
            <person name="Lee L.S."/>
        </authorList>
    </citation>
    <scope>NUCLEOTIDE SEQUENCE [LARGE SCALE GENOMIC DNA]</scope>
    <source>
        <strain evidence="2">DSM 100970</strain>
    </source>
</reference>
<dbReference type="Gene3D" id="1.25.40.10">
    <property type="entry name" value="Tetratricopeptide repeat domain"/>
    <property type="match status" value="1"/>
</dbReference>
<dbReference type="InterPro" id="IPR010323">
    <property type="entry name" value="DUF924"/>
</dbReference>
<dbReference type="AlphaFoldDB" id="A0A2I7N635"/>
<dbReference type="EMBL" id="CP024847">
    <property type="protein sequence ID" value="AUR51902.1"/>
    <property type="molecule type" value="Genomic_DNA"/>
</dbReference>
<dbReference type="InterPro" id="IPR011990">
    <property type="entry name" value="TPR-like_helical_dom_sf"/>
</dbReference>
<dbReference type="RefSeq" id="WP_102951198.1">
    <property type="nucleotide sequence ID" value="NZ_CP024847.1"/>
</dbReference>
<dbReference type="OrthoDB" id="7593450at2"/>
<dbReference type="Gene3D" id="1.20.58.320">
    <property type="entry name" value="TPR-like"/>
    <property type="match status" value="1"/>
</dbReference>
<proteinExistence type="predicted"/>
<name>A0A2I7N635_9NEIS</name>
<gene>
    <name evidence="1" type="ORF">CUN60_06185</name>
</gene>
<accession>A0A2I7N635</accession>
<dbReference type="KEGG" id="nba:CUN60_06185"/>
<organism evidence="1 2">
    <name type="scientific">Aquella oligotrophica</name>
    <dbReference type="NCBI Taxonomy" id="2067065"/>
    <lineage>
        <taxon>Bacteria</taxon>
        <taxon>Pseudomonadati</taxon>
        <taxon>Pseudomonadota</taxon>
        <taxon>Betaproteobacteria</taxon>
        <taxon>Neisseriales</taxon>
        <taxon>Neisseriaceae</taxon>
        <taxon>Aquella</taxon>
    </lineage>
</organism>
<evidence type="ECO:0000313" key="1">
    <source>
        <dbReference type="EMBL" id="AUR51902.1"/>
    </source>
</evidence>
<sequence>MYQQVIDFWFKEISSSQWWAKDQAFDSQIKTRFGNLHNQAVKGELWQWRETPHGSLAEIIVIDQFSRNIYRDKPESFLYDGMALVLAQTAVNKKFDQLLNTIEQSFLYLPYMHSESALIHEEAVKLYSASPGLEYNYDFELKHKLIIDRFGRYPHRNQILGRVSTPEEEKFLLEPGSSF</sequence>
<keyword evidence="2" id="KW-1185">Reference proteome</keyword>
<dbReference type="Proteomes" id="UP000236655">
    <property type="component" value="Chromosome"/>
</dbReference>